<protein>
    <submittedName>
        <fullName evidence="2">Leucine-rich repeat receptor-like serine/threonine-protein kinase</fullName>
    </submittedName>
</protein>
<dbReference type="EMBL" id="JACGWN010000002">
    <property type="protein sequence ID" value="KAL0460273.1"/>
    <property type="molecule type" value="Genomic_DNA"/>
</dbReference>
<dbReference type="Gene3D" id="3.80.10.10">
    <property type="entry name" value="Ribonuclease Inhibitor"/>
    <property type="match status" value="1"/>
</dbReference>
<keyword evidence="2" id="KW-0418">Kinase</keyword>
<name>A0AAW2Y3D1_9LAMI</name>
<proteinExistence type="predicted"/>
<dbReference type="Pfam" id="PF00560">
    <property type="entry name" value="LRR_1"/>
    <property type="match status" value="2"/>
</dbReference>
<organism evidence="2">
    <name type="scientific">Sesamum latifolium</name>
    <dbReference type="NCBI Taxonomy" id="2727402"/>
    <lineage>
        <taxon>Eukaryota</taxon>
        <taxon>Viridiplantae</taxon>
        <taxon>Streptophyta</taxon>
        <taxon>Embryophyta</taxon>
        <taxon>Tracheophyta</taxon>
        <taxon>Spermatophyta</taxon>
        <taxon>Magnoliopsida</taxon>
        <taxon>eudicotyledons</taxon>
        <taxon>Gunneridae</taxon>
        <taxon>Pentapetalae</taxon>
        <taxon>asterids</taxon>
        <taxon>lamiids</taxon>
        <taxon>Lamiales</taxon>
        <taxon>Pedaliaceae</taxon>
        <taxon>Sesamum</taxon>
    </lineage>
</organism>
<reference evidence="2" key="1">
    <citation type="submission" date="2020-06" db="EMBL/GenBank/DDBJ databases">
        <authorList>
            <person name="Li T."/>
            <person name="Hu X."/>
            <person name="Zhang T."/>
            <person name="Song X."/>
            <person name="Zhang H."/>
            <person name="Dai N."/>
            <person name="Sheng W."/>
            <person name="Hou X."/>
            <person name="Wei L."/>
        </authorList>
    </citation>
    <scope>NUCLEOTIDE SEQUENCE</scope>
    <source>
        <strain evidence="2">KEN1</strain>
        <tissue evidence="2">Leaf</tissue>
    </source>
</reference>
<dbReference type="SUPFAM" id="SSF52058">
    <property type="entry name" value="L domain-like"/>
    <property type="match status" value="1"/>
</dbReference>
<keyword evidence="2" id="KW-0675">Receptor</keyword>
<comment type="caution">
    <text evidence="2">The sequence shown here is derived from an EMBL/GenBank/DDBJ whole genome shotgun (WGS) entry which is preliminary data.</text>
</comment>
<evidence type="ECO:0000313" key="2">
    <source>
        <dbReference type="EMBL" id="KAL0460273.1"/>
    </source>
</evidence>
<dbReference type="GO" id="GO:0016301">
    <property type="term" value="F:kinase activity"/>
    <property type="evidence" value="ECO:0007669"/>
    <property type="project" value="UniProtKB-KW"/>
</dbReference>
<dbReference type="AlphaFoldDB" id="A0AAW2Y3D1"/>
<dbReference type="PANTHER" id="PTHR48059:SF30">
    <property type="entry name" value="OS06G0587000 PROTEIN"/>
    <property type="match status" value="1"/>
</dbReference>
<dbReference type="PANTHER" id="PTHR48059">
    <property type="entry name" value="POLYGALACTURONASE INHIBITOR 1"/>
    <property type="match status" value="1"/>
</dbReference>
<evidence type="ECO:0000256" key="1">
    <source>
        <dbReference type="ARBA" id="ARBA00004196"/>
    </source>
</evidence>
<sequence length="132" mass="14548">MALRIGGFEGFPFGASFLKADLALLIPLAFFVSSKFSGIPIEMERESNLCWLLGLESMRLLAFNCQLDNNFNGSTITSSYGNRSHLVKLSLRNCSLRGSIPGWSNMSNIAYIDLSYNDLNGTIPASFSKLPR</sequence>
<dbReference type="InterPro" id="IPR032675">
    <property type="entry name" value="LRR_dom_sf"/>
</dbReference>
<dbReference type="InterPro" id="IPR051848">
    <property type="entry name" value="PGIP"/>
</dbReference>
<comment type="subcellular location">
    <subcellularLocation>
        <location evidence="1">Cell envelope</location>
    </subcellularLocation>
</comment>
<reference evidence="2" key="2">
    <citation type="journal article" date="2024" name="Plant">
        <title>Genomic evolution and insights into agronomic trait innovations of Sesamum species.</title>
        <authorList>
            <person name="Miao H."/>
            <person name="Wang L."/>
            <person name="Qu L."/>
            <person name="Liu H."/>
            <person name="Sun Y."/>
            <person name="Le M."/>
            <person name="Wang Q."/>
            <person name="Wei S."/>
            <person name="Zheng Y."/>
            <person name="Lin W."/>
            <person name="Duan Y."/>
            <person name="Cao H."/>
            <person name="Xiong S."/>
            <person name="Wang X."/>
            <person name="Wei L."/>
            <person name="Li C."/>
            <person name="Ma Q."/>
            <person name="Ju M."/>
            <person name="Zhao R."/>
            <person name="Li G."/>
            <person name="Mu C."/>
            <person name="Tian Q."/>
            <person name="Mei H."/>
            <person name="Zhang T."/>
            <person name="Gao T."/>
            <person name="Zhang H."/>
        </authorList>
    </citation>
    <scope>NUCLEOTIDE SEQUENCE</scope>
    <source>
        <strain evidence="2">KEN1</strain>
    </source>
</reference>
<gene>
    <name evidence="2" type="ORF">Slati_0654500</name>
</gene>
<accession>A0AAW2Y3D1</accession>
<dbReference type="InterPro" id="IPR001611">
    <property type="entry name" value="Leu-rich_rpt"/>
</dbReference>
<keyword evidence="2" id="KW-0808">Transferase</keyword>